<feature type="transmembrane region" description="Helical" evidence="9">
    <location>
        <begin position="265"/>
        <end position="285"/>
    </location>
</feature>
<dbReference type="GO" id="GO:0009103">
    <property type="term" value="P:lipopolysaccharide biosynthetic process"/>
    <property type="evidence" value="ECO:0007669"/>
    <property type="project" value="UniProtKB-ARBA"/>
</dbReference>
<dbReference type="GO" id="GO:0005886">
    <property type="term" value="C:plasma membrane"/>
    <property type="evidence" value="ECO:0007669"/>
    <property type="project" value="UniProtKB-SubCell"/>
</dbReference>
<evidence type="ECO:0000256" key="2">
    <source>
        <dbReference type="ARBA" id="ARBA00022475"/>
    </source>
</evidence>
<feature type="transmembrane region" description="Helical" evidence="9">
    <location>
        <begin position="228"/>
        <end position="258"/>
    </location>
</feature>
<reference evidence="10" key="2">
    <citation type="submission" date="2020-09" db="EMBL/GenBank/DDBJ databases">
        <authorList>
            <person name="Sun Q."/>
            <person name="Zhou Y."/>
        </authorList>
    </citation>
    <scope>NUCLEOTIDE SEQUENCE</scope>
    <source>
        <strain evidence="10">CGMCC 1.15330</strain>
    </source>
</reference>
<keyword evidence="6 9" id="KW-1133">Transmembrane helix</keyword>
<keyword evidence="4" id="KW-0808">Transferase</keyword>
<keyword evidence="5 9" id="KW-0812">Transmembrane</keyword>
<gene>
    <name evidence="10" type="ORF">GCM10011380_35120</name>
</gene>
<name>A0A916TF37_9SPHN</name>
<proteinExistence type="predicted"/>
<keyword evidence="11" id="KW-1185">Reference proteome</keyword>
<evidence type="ECO:0000256" key="3">
    <source>
        <dbReference type="ARBA" id="ARBA00022676"/>
    </source>
</evidence>
<evidence type="ECO:0000313" key="11">
    <source>
        <dbReference type="Proteomes" id="UP000623067"/>
    </source>
</evidence>
<protein>
    <recommendedName>
        <fullName evidence="12">Glycosyltransferase</fullName>
    </recommendedName>
</protein>
<dbReference type="RefSeq" id="WP_188661015.1">
    <property type="nucleotide sequence ID" value="NZ_BMIH01000006.1"/>
</dbReference>
<dbReference type="AlphaFoldDB" id="A0A916TF37"/>
<evidence type="ECO:0008006" key="12">
    <source>
        <dbReference type="Google" id="ProtNLM"/>
    </source>
</evidence>
<evidence type="ECO:0000256" key="1">
    <source>
        <dbReference type="ARBA" id="ARBA00004651"/>
    </source>
</evidence>
<evidence type="ECO:0000313" key="10">
    <source>
        <dbReference type="EMBL" id="GGB42570.1"/>
    </source>
</evidence>
<dbReference type="EMBL" id="BMIH01000006">
    <property type="protein sequence ID" value="GGB42570.1"/>
    <property type="molecule type" value="Genomic_DNA"/>
</dbReference>
<reference evidence="10" key="1">
    <citation type="journal article" date="2014" name="Int. J. Syst. Evol. Microbiol.">
        <title>Complete genome sequence of Corynebacterium casei LMG S-19264T (=DSM 44701T), isolated from a smear-ripened cheese.</title>
        <authorList>
            <consortium name="US DOE Joint Genome Institute (JGI-PGF)"/>
            <person name="Walter F."/>
            <person name="Albersmeier A."/>
            <person name="Kalinowski J."/>
            <person name="Ruckert C."/>
        </authorList>
    </citation>
    <scope>NUCLEOTIDE SEQUENCE</scope>
    <source>
        <strain evidence="10">CGMCC 1.15330</strain>
    </source>
</reference>
<dbReference type="Proteomes" id="UP000623067">
    <property type="component" value="Unassembled WGS sequence"/>
</dbReference>
<evidence type="ECO:0000256" key="9">
    <source>
        <dbReference type="SAM" id="Phobius"/>
    </source>
</evidence>
<evidence type="ECO:0000256" key="5">
    <source>
        <dbReference type="ARBA" id="ARBA00022692"/>
    </source>
</evidence>
<feature type="transmembrane region" description="Helical" evidence="9">
    <location>
        <begin position="44"/>
        <end position="64"/>
    </location>
</feature>
<sequence length="488" mass="51322">MAIAASRSLESRIALPVAAVLLAILAYGVVSSPALIERWGASPGGVGALAAWLALATVVVPVLRAPPSRRIVLVLLVLAVALRFSFALLVVHRAPQGDAQSYLTLAASLRHGQGLTIFEPFLGITTRALFPPLYPVLLAGWSIAFGFSTPSLLAFGTLTDLATAAMIAALGSRVGRAGAGRGAAWLYLIWPSALFSAPLAQKESLCALLVVIIATAWVWSDLPGWKRVSVIGVAAGLLALTQPGEAPLAGLFGLVLAGRLGLVRLLRTGVPAAAIACLVLLPWWVRNWLTFGAFVPLTTSSGVGLWIGNNPGATGNWMAPPASLRGLPELEYSRQAGLIAREWITAHPVAFVRLTLAKLARSCGVADFGLVRLAAMRPAVSAWIAALLLPLSQGAHLVMLGGAAVAARLRADRALETVLLLVAACGLQIAVFGVWFEFAERHREFATPFLLLLLCLGLDRAQRGRSSPVAPRSSRASIDHRPLPTMNT</sequence>
<accession>A0A916TF37</accession>
<feature type="transmembrane region" description="Helical" evidence="9">
    <location>
        <begin position="380"/>
        <end position="406"/>
    </location>
</feature>
<feature type="transmembrane region" description="Helical" evidence="9">
    <location>
        <begin position="205"/>
        <end position="222"/>
    </location>
</feature>
<keyword evidence="3" id="KW-0328">Glycosyltransferase</keyword>
<evidence type="ECO:0000256" key="7">
    <source>
        <dbReference type="ARBA" id="ARBA00023136"/>
    </source>
</evidence>
<feature type="transmembrane region" description="Helical" evidence="9">
    <location>
        <begin position="418"/>
        <end position="439"/>
    </location>
</feature>
<dbReference type="GO" id="GO:0016763">
    <property type="term" value="F:pentosyltransferase activity"/>
    <property type="evidence" value="ECO:0007669"/>
    <property type="project" value="TreeGrafter"/>
</dbReference>
<evidence type="ECO:0000256" key="4">
    <source>
        <dbReference type="ARBA" id="ARBA00022679"/>
    </source>
</evidence>
<feature type="region of interest" description="Disordered" evidence="8">
    <location>
        <begin position="464"/>
        <end position="488"/>
    </location>
</feature>
<keyword evidence="7 9" id="KW-0472">Membrane</keyword>
<organism evidence="10 11">
    <name type="scientific">Sphingomonas metalli</name>
    <dbReference type="NCBI Taxonomy" id="1779358"/>
    <lineage>
        <taxon>Bacteria</taxon>
        <taxon>Pseudomonadati</taxon>
        <taxon>Pseudomonadota</taxon>
        <taxon>Alphaproteobacteria</taxon>
        <taxon>Sphingomonadales</taxon>
        <taxon>Sphingomonadaceae</taxon>
        <taxon>Sphingomonas</taxon>
    </lineage>
</organism>
<dbReference type="PANTHER" id="PTHR33908">
    <property type="entry name" value="MANNOSYLTRANSFERASE YKCB-RELATED"/>
    <property type="match status" value="1"/>
</dbReference>
<feature type="transmembrane region" description="Helical" evidence="9">
    <location>
        <begin position="71"/>
        <end position="91"/>
    </location>
</feature>
<comment type="subcellular location">
    <subcellularLocation>
        <location evidence="1">Cell membrane</location>
        <topology evidence="1">Multi-pass membrane protein</topology>
    </subcellularLocation>
</comment>
<comment type="caution">
    <text evidence="10">The sequence shown here is derived from an EMBL/GenBank/DDBJ whole genome shotgun (WGS) entry which is preliminary data.</text>
</comment>
<dbReference type="InterPro" id="IPR050297">
    <property type="entry name" value="LipidA_mod_glycosyltrf_83"/>
</dbReference>
<keyword evidence="2" id="KW-1003">Cell membrane</keyword>
<feature type="compositionally biased region" description="Low complexity" evidence="8">
    <location>
        <begin position="464"/>
        <end position="476"/>
    </location>
</feature>
<dbReference type="PANTHER" id="PTHR33908:SF11">
    <property type="entry name" value="MEMBRANE PROTEIN"/>
    <property type="match status" value="1"/>
</dbReference>
<evidence type="ECO:0000256" key="8">
    <source>
        <dbReference type="SAM" id="MobiDB-lite"/>
    </source>
</evidence>
<evidence type="ECO:0000256" key="6">
    <source>
        <dbReference type="ARBA" id="ARBA00022989"/>
    </source>
</evidence>